<evidence type="ECO:0000259" key="2">
    <source>
        <dbReference type="PROSITE" id="PS51704"/>
    </source>
</evidence>
<comment type="caution">
    <text evidence="3">The sequence shown here is derived from an EMBL/GenBank/DDBJ whole genome shotgun (WGS) entry which is preliminary data.</text>
</comment>
<dbReference type="SUPFAM" id="SSF51695">
    <property type="entry name" value="PLC-like phosphodiesterases"/>
    <property type="match status" value="1"/>
</dbReference>
<dbReference type="Proteomes" id="UP001149074">
    <property type="component" value="Unassembled WGS sequence"/>
</dbReference>
<dbReference type="OrthoDB" id="1058301at2759"/>
<proteinExistence type="predicted"/>
<feature type="domain" description="GP-PDE" evidence="2">
    <location>
        <begin position="59"/>
        <end position="301"/>
    </location>
</feature>
<dbReference type="RefSeq" id="XP_056470840.1">
    <property type="nucleotide sequence ID" value="XM_056623424.1"/>
</dbReference>
<keyword evidence="1" id="KW-1133">Transmembrane helix</keyword>
<dbReference type="InterPro" id="IPR030395">
    <property type="entry name" value="GP_PDE_dom"/>
</dbReference>
<organism evidence="3 4">
    <name type="scientific">Penicillium argentinense</name>
    <dbReference type="NCBI Taxonomy" id="1131581"/>
    <lineage>
        <taxon>Eukaryota</taxon>
        <taxon>Fungi</taxon>
        <taxon>Dikarya</taxon>
        <taxon>Ascomycota</taxon>
        <taxon>Pezizomycotina</taxon>
        <taxon>Eurotiomycetes</taxon>
        <taxon>Eurotiomycetidae</taxon>
        <taxon>Eurotiales</taxon>
        <taxon>Aspergillaceae</taxon>
        <taxon>Penicillium</taxon>
    </lineage>
</organism>
<dbReference type="InterPro" id="IPR017946">
    <property type="entry name" value="PLC-like_Pdiesterase_TIM-brl"/>
</dbReference>
<accession>A0A9W9JZ15</accession>
<dbReference type="PANTHER" id="PTHR43805:SF1">
    <property type="entry name" value="GP-PDE DOMAIN-CONTAINING PROTEIN"/>
    <property type="match status" value="1"/>
</dbReference>
<protein>
    <recommendedName>
        <fullName evidence="2">GP-PDE domain-containing protein</fullName>
    </recommendedName>
</protein>
<dbReference type="PROSITE" id="PS51704">
    <property type="entry name" value="GP_PDE"/>
    <property type="match status" value="1"/>
</dbReference>
<sequence length="364" mass="42326">RPSQVWTTSCPTIHHLLPRELLSKRPVRVTIIFHSQIHLTDILPAHFLHSPRGQYFRQPQTISHRGYKGRFPENTICAIDEAIKAGTHALELDLHLSRDGIVVLSHDPTLKRCFGVNKKVVDCDWEYLQSLRTLMAPHEPMPRLVDVLEYLRQPGREHIWVLLDIKLDNEPVTVMKHIAETIESVPIPAIGPDWHRRIVLGCWSARYLPLRAQYLPRYAMTLICFDLSYARQFMQVPRISFNVNQKILMGPLGKGFLEEARAARRRVYVWTVNAPNLMRWSLRHEVDGVITDEPAQYQQVCREWQEQQKDGSGTPHDPSLDSLTLSQRAHILLATLFILLFGWVLKRRYLPAVERVQFEERKLT</sequence>
<dbReference type="Gene3D" id="3.20.20.190">
    <property type="entry name" value="Phosphatidylinositol (PI) phosphodiesterase"/>
    <property type="match status" value="1"/>
</dbReference>
<feature type="non-terminal residue" evidence="3">
    <location>
        <position position="364"/>
    </location>
</feature>
<reference evidence="3" key="2">
    <citation type="journal article" date="2023" name="IMA Fungus">
        <title>Comparative genomic study of the Penicillium genus elucidates a diverse pangenome and 15 lateral gene transfer events.</title>
        <authorList>
            <person name="Petersen C."/>
            <person name="Sorensen T."/>
            <person name="Nielsen M.R."/>
            <person name="Sondergaard T.E."/>
            <person name="Sorensen J.L."/>
            <person name="Fitzpatrick D.A."/>
            <person name="Frisvad J.C."/>
            <person name="Nielsen K.L."/>
        </authorList>
    </citation>
    <scope>NUCLEOTIDE SEQUENCE</scope>
    <source>
        <strain evidence="3">IBT 30761</strain>
    </source>
</reference>
<dbReference type="AlphaFoldDB" id="A0A9W9JZ15"/>
<keyword evidence="1" id="KW-0472">Membrane</keyword>
<dbReference type="CDD" id="cd08570">
    <property type="entry name" value="GDPD_YPL206cp_fungi"/>
    <property type="match status" value="1"/>
</dbReference>
<reference evidence="3" key="1">
    <citation type="submission" date="2022-11" db="EMBL/GenBank/DDBJ databases">
        <authorList>
            <person name="Petersen C."/>
        </authorList>
    </citation>
    <scope>NUCLEOTIDE SEQUENCE</scope>
    <source>
        <strain evidence="3">IBT 30761</strain>
    </source>
</reference>
<dbReference type="GO" id="GO:0008081">
    <property type="term" value="F:phosphoric diester hydrolase activity"/>
    <property type="evidence" value="ECO:0007669"/>
    <property type="project" value="InterPro"/>
</dbReference>
<name>A0A9W9JZ15_9EURO</name>
<evidence type="ECO:0000313" key="4">
    <source>
        <dbReference type="Proteomes" id="UP001149074"/>
    </source>
</evidence>
<dbReference type="GeneID" id="81362403"/>
<dbReference type="GO" id="GO:0006629">
    <property type="term" value="P:lipid metabolic process"/>
    <property type="evidence" value="ECO:0007669"/>
    <property type="project" value="InterPro"/>
</dbReference>
<feature type="transmembrane region" description="Helical" evidence="1">
    <location>
        <begin position="329"/>
        <end position="345"/>
    </location>
</feature>
<dbReference type="PANTHER" id="PTHR43805">
    <property type="entry name" value="GLYCEROPHOSPHORYL DIESTER PHOSPHODIESTERASE"/>
    <property type="match status" value="1"/>
</dbReference>
<keyword evidence="1" id="KW-0812">Transmembrane</keyword>
<evidence type="ECO:0000256" key="1">
    <source>
        <dbReference type="SAM" id="Phobius"/>
    </source>
</evidence>
<evidence type="ECO:0000313" key="3">
    <source>
        <dbReference type="EMBL" id="KAJ5086162.1"/>
    </source>
</evidence>
<gene>
    <name evidence="3" type="ORF">N7532_010933</name>
</gene>
<keyword evidence="4" id="KW-1185">Reference proteome</keyword>
<dbReference type="EMBL" id="JAPQKI010000010">
    <property type="protein sequence ID" value="KAJ5086162.1"/>
    <property type="molecule type" value="Genomic_DNA"/>
</dbReference>
<dbReference type="Pfam" id="PF03009">
    <property type="entry name" value="GDPD"/>
    <property type="match status" value="1"/>
</dbReference>